<dbReference type="STRING" id="862517.HMPREF9225_0658"/>
<dbReference type="HOGENOM" id="CLU_1234076_0_0_9"/>
<evidence type="ECO:0000313" key="1">
    <source>
        <dbReference type="EMBL" id="EFM25776.1"/>
    </source>
</evidence>
<proteinExistence type="predicted"/>
<dbReference type="eggNOG" id="ENOG50334RA">
    <property type="taxonomic scope" value="Bacteria"/>
</dbReference>
<reference evidence="1 2" key="1">
    <citation type="submission" date="2010-07" db="EMBL/GenBank/DDBJ databases">
        <authorList>
            <person name="Muzny D."/>
            <person name="Qin X."/>
            <person name="Deng J."/>
            <person name="Jiang H."/>
            <person name="Liu Y."/>
            <person name="Qu J."/>
            <person name="Song X.-Z."/>
            <person name="Zhang L."/>
            <person name="Thornton R."/>
            <person name="Coyle M."/>
            <person name="Francisco L."/>
            <person name="Jackson L."/>
            <person name="Javaid M."/>
            <person name="Korchina V."/>
            <person name="Kovar C."/>
            <person name="Mata R."/>
            <person name="Mathew T."/>
            <person name="Ngo R."/>
            <person name="Nguyen L."/>
            <person name="Nguyen N."/>
            <person name="Okwuonu G."/>
            <person name="Ongeri F."/>
            <person name="Pham C."/>
            <person name="Simmons D."/>
            <person name="Wilczek-Boney K."/>
            <person name="Hale W."/>
            <person name="Jakkamsetti A."/>
            <person name="Pham P."/>
            <person name="Ruth R."/>
            <person name="San Lucas F."/>
            <person name="Warren J."/>
            <person name="Zhang J."/>
            <person name="Zhao Z."/>
            <person name="Zhou C."/>
            <person name="Zhu D."/>
            <person name="Lee S."/>
            <person name="Bess C."/>
            <person name="Blankenburg K."/>
            <person name="Forbes L."/>
            <person name="Fu Q."/>
            <person name="Gubbala S."/>
            <person name="Hirani K."/>
            <person name="Jayaseelan J.C."/>
            <person name="Lara F."/>
            <person name="Munidasa M."/>
            <person name="Palculict T."/>
            <person name="Patil S."/>
            <person name="Pu L.-L."/>
            <person name="Saada N."/>
            <person name="Tang L."/>
            <person name="Weissenberger G."/>
            <person name="Zhu Y."/>
            <person name="Hemphill L."/>
            <person name="Shang Y."/>
            <person name="Youmans B."/>
            <person name="Ayvaz T."/>
            <person name="Ross M."/>
            <person name="Santibanez J."/>
            <person name="Aqrawi P."/>
            <person name="Gross S."/>
            <person name="Joshi V."/>
            <person name="Fowler G."/>
            <person name="Nazareth L."/>
            <person name="Reid J."/>
            <person name="Worley K."/>
            <person name="Petrosino J."/>
            <person name="Highlander S."/>
            <person name="Gibbs R."/>
        </authorList>
    </citation>
    <scope>NUCLEOTIDE SEQUENCE [LARGE SCALE GENOMIC DNA]</scope>
    <source>
        <strain evidence="1 2">ATCC BAA-1640</strain>
    </source>
</reference>
<comment type="caution">
    <text evidence="1">The sequence shown here is derived from an EMBL/GenBank/DDBJ whole genome shotgun (WGS) entry which is preliminary data.</text>
</comment>
<sequence>MDLKKRFILIALFILLIIFGISDIHIKTEEKNIKTKSGEAKVVLYRKIFSSYSNRIEIERNGEVYLKDFKGKNPLNIWKFEAGDVEGDKEEELALGVYKKSPHHQVMAKRVFLYNIVDGKLKPKFRASRLALPMDDFILYDIDDDGRDEVVSIEIKDKSYYIAVYHYKDFHLTRDYVSEPLEKKPKFSEGGKIIYKDRSFDLKINGEEIILK</sequence>
<keyword evidence="2" id="KW-1185">Reference proteome</keyword>
<dbReference type="Proteomes" id="UP000003280">
    <property type="component" value="Unassembled WGS sequence"/>
</dbReference>
<dbReference type="EMBL" id="AEEH01000025">
    <property type="protein sequence ID" value="EFM25776.1"/>
    <property type="molecule type" value="Genomic_DNA"/>
</dbReference>
<organism evidence="1 2">
    <name type="scientific">Peptoniphilus duerdenii ATCC BAA-1640</name>
    <dbReference type="NCBI Taxonomy" id="862517"/>
    <lineage>
        <taxon>Bacteria</taxon>
        <taxon>Bacillati</taxon>
        <taxon>Bacillota</taxon>
        <taxon>Tissierellia</taxon>
        <taxon>Tissierellales</taxon>
        <taxon>Peptoniphilaceae</taxon>
        <taxon>Peptoniphilus</taxon>
    </lineage>
</organism>
<accession>E0NKG9</accession>
<dbReference type="AlphaFoldDB" id="E0NKG9"/>
<evidence type="ECO:0008006" key="3">
    <source>
        <dbReference type="Google" id="ProtNLM"/>
    </source>
</evidence>
<evidence type="ECO:0000313" key="2">
    <source>
        <dbReference type="Proteomes" id="UP000003280"/>
    </source>
</evidence>
<gene>
    <name evidence="1" type="ORF">HMPREF9225_0658</name>
</gene>
<name>E0NKG9_9FIRM</name>
<protein>
    <recommendedName>
        <fullName evidence="3">FG-GAP repeat protein</fullName>
    </recommendedName>
</protein>